<dbReference type="Proteomes" id="UP000694888">
    <property type="component" value="Unplaced"/>
</dbReference>
<gene>
    <name evidence="2" type="primary">LOC101851966</name>
</gene>
<name>A0ABM1A480_APLCA</name>
<dbReference type="GeneID" id="101851966"/>
<sequence length="199" mass="23013">MCPMKYMDLSYEGRQLSERNQFDNGKYPHGGYRGARKHPPCGLSYDKGREFKEKVDEEVIRLMTEDDINLHGKSPTWSLLVHREPTFSDESPLIAGNFMAASKHEQTNGVNLLSRTSLLPAKPLRVSRKQNGVKYYRPNRMHQYLSATELKDSSREQVNIAYGRPTRTTLLRARNRCVPAQTNTHETRKEFFQSEYSLS</sequence>
<accession>A0ABM1A480</accession>
<evidence type="ECO:0000313" key="1">
    <source>
        <dbReference type="Proteomes" id="UP000694888"/>
    </source>
</evidence>
<organism evidence="1 2">
    <name type="scientific">Aplysia californica</name>
    <name type="common">California sea hare</name>
    <dbReference type="NCBI Taxonomy" id="6500"/>
    <lineage>
        <taxon>Eukaryota</taxon>
        <taxon>Metazoa</taxon>
        <taxon>Spiralia</taxon>
        <taxon>Lophotrochozoa</taxon>
        <taxon>Mollusca</taxon>
        <taxon>Gastropoda</taxon>
        <taxon>Heterobranchia</taxon>
        <taxon>Euthyneura</taxon>
        <taxon>Tectipleura</taxon>
        <taxon>Aplysiida</taxon>
        <taxon>Aplysioidea</taxon>
        <taxon>Aplysiidae</taxon>
        <taxon>Aplysia</taxon>
    </lineage>
</organism>
<evidence type="ECO:0000313" key="2">
    <source>
        <dbReference type="RefSeq" id="XP_012940513.2"/>
    </source>
</evidence>
<reference evidence="2" key="1">
    <citation type="submission" date="2025-08" db="UniProtKB">
        <authorList>
            <consortium name="RefSeq"/>
        </authorList>
    </citation>
    <scope>IDENTIFICATION</scope>
</reference>
<dbReference type="RefSeq" id="XP_012940513.2">
    <property type="nucleotide sequence ID" value="XM_013085059.2"/>
</dbReference>
<protein>
    <submittedName>
        <fullName evidence="2">Uncharacterized protein LOC101851966</fullName>
    </submittedName>
</protein>
<proteinExistence type="predicted"/>
<keyword evidence="1" id="KW-1185">Reference proteome</keyword>